<evidence type="ECO:0000313" key="1">
    <source>
        <dbReference type="EMBL" id="KHE91934.1"/>
    </source>
</evidence>
<name>A0A0B0EH97_9BACT</name>
<comment type="caution">
    <text evidence="1">The sequence shown here is derived from an EMBL/GenBank/DDBJ whole genome shotgun (WGS) entry which is preliminary data.</text>
</comment>
<dbReference type="AlphaFoldDB" id="A0A0B0EH97"/>
<protein>
    <submittedName>
        <fullName evidence="1">Uncharacterized protein</fullName>
    </submittedName>
</protein>
<organism evidence="1 2">
    <name type="scientific">Candidatus Scalindua brodae</name>
    <dbReference type="NCBI Taxonomy" id="237368"/>
    <lineage>
        <taxon>Bacteria</taxon>
        <taxon>Pseudomonadati</taxon>
        <taxon>Planctomycetota</taxon>
        <taxon>Candidatus Brocadiia</taxon>
        <taxon>Candidatus Brocadiales</taxon>
        <taxon>Candidatus Scalinduaceae</taxon>
        <taxon>Candidatus Scalindua</taxon>
    </lineage>
</organism>
<proteinExistence type="predicted"/>
<gene>
    <name evidence="1" type="ORF">SCABRO_02308</name>
</gene>
<evidence type="ECO:0000313" key="2">
    <source>
        <dbReference type="Proteomes" id="UP000030652"/>
    </source>
</evidence>
<reference evidence="1 2" key="1">
    <citation type="submission" date="2014-10" db="EMBL/GenBank/DDBJ databases">
        <title>Draft genome of anammox bacterium scalindua brodae, obtained using differential coverage binning of sequence data from two enrichment reactors.</title>
        <authorList>
            <person name="Speth D.R."/>
            <person name="Russ L."/>
            <person name="Kartal B."/>
            <person name="Op den Camp H.J."/>
            <person name="Dutilh B.E."/>
            <person name="Jetten M.S."/>
        </authorList>
    </citation>
    <scope>NUCLEOTIDE SEQUENCE [LARGE SCALE GENOMIC DNA]</scope>
    <source>
        <strain evidence="1">RU1</strain>
    </source>
</reference>
<accession>A0A0B0EH97</accession>
<sequence length="69" mass="8284">MQEEGNNYMMSDKEIEKQNFLCWYSMYATTDDIEKANAINKPAMDRLLSQYSQDIEMMHISRNLHEKLF</sequence>
<dbReference type="EMBL" id="JRYO01000161">
    <property type="protein sequence ID" value="KHE91934.1"/>
    <property type="molecule type" value="Genomic_DNA"/>
</dbReference>
<dbReference type="Proteomes" id="UP000030652">
    <property type="component" value="Unassembled WGS sequence"/>
</dbReference>
<dbReference type="eggNOG" id="ENOG502ZCXW">
    <property type="taxonomic scope" value="Bacteria"/>
</dbReference>